<keyword evidence="2" id="KW-1185">Reference proteome</keyword>
<dbReference type="Proteomes" id="UP000253426">
    <property type="component" value="Unassembled WGS sequence"/>
</dbReference>
<name>A0A366HRT7_9BACT</name>
<accession>A0A366HRT7</accession>
<comment type="caution">
    <text evidence="1">The sequence shown here is derived from an EMBL/GenBank/DDBJ whole genome shotgun (WGS) entry which is preliminary data.</text>
</comment>
<dbReference type="RefSeq" id="WP_113957909.1">
    <property type="nucleotide sequence ID" value="NZ_QNRR01000002.1"/>
</dbReference>
<protein>
    <submittedName>
        <fullName evidence="1">Uncharacterized protein</fullName>
    </submittedName>
</protein>
<reference evidence="1 2" key="1">
    <citation type="submission" date="2018-06" db="EMBL/GenBank/DDBJ databases">
        <title>Genomic Encyclopedia of Type Strains, Phase IV (KMG-IV): sequencing the most valuable type-strain genomes for metagenomic binning, comparative biology and taxonomic classification.</title>
        <authorList>
            <person name="Goeker M."/>
        </authorList>
    </citation>
    <scope>NUCLEOTIDE SEQUENCE [LARGE SCALE GENOMIC DNA]</scope>
    <source>
        <strain evidence="1 2">DSM 25532</strain>
    </source>
</reference>
<organism evidence="1 2">
    <name type="scientific">Roseimicrobium gellanilyticum</name>
    <dbReference type="NCBI Taxonomy" id="748857"/>
    <lineage>
        <taxon>Bacteria</taxon>
        <taxon>Pseudomonadati</taxon>
        <taxon>Verrucomicrobiota</taxon>
        <taxon>Verrucomicrobiia</taxon>
        <taxon>Verrucomicrobiales</taxon>
        <taxon>Verrucomicrobiaceae</taxon>
        <taxon>Roseimicrobium</taxon>
    </lineage>
</organism>
<dbReference type="EMBL" id="QNRR01000002">
    <property type="protein sequence ID" value="RBP46395.1"/>
    <property type="molecule type" value="Genomic_DNA"/>
</dbReference>
<dbReference type="OrthoDB" id="9811063at2"/>
<gene>
    <name evidence="1" type="ORF">DES53_102786</name>
</gene>
<evidence type="ECO:0000313" key="1">
    <source>
        <dbReference type="EMBL" id="RBP46395.1"/>
    </source>
</evidence>
<dbReference type="AlphaFoldDB" id="A0A366HRT7"/>
<proteinExistence type="predicted"/>
<evidence type="ECO:0000313" key="2">
    <source>
        <dbReference type="Proteomes" id="UP000253426"/>
    </source>
</evidence>
<sequence>MSPDVYTLSLETWQYFVTLTYRSEDGEKNRVTVPKEDDRRKMLFAFLRSILSTKRDKKTGHAIDKVHWSRLLWAAREERGELNGRYHFHLLVSGFPPGRVNAVQRFAMKAMASHVGFGHSDVRVFDASLSGVQYVLKGLDEWSRRHANAHEMCKFDSRDGTDREVILADAFVKKWADVRRKPEPSEGTGKTDISALSLVHRRKLVAQKTKETPAYAGGLYQVNGHPAGVSFVI</sequence>